<dbReference type="PROSITE" id="PS50126">
    <property type="entry name" value="S1"/>
    <property type="match status" value="1"/>
</dbReference>
<dbReference type="SUPFAM" id="SSF50249">
    <property type="entry name" value="Nucleic acid-binding proteins"/>
    <property type="match status" value="1"/>
</dbReference>
<gene>
    <name evidence="3" type="ORF">AmaxDRAFT_5664</name>
</gene>
<evidence type="ECO:0000256" key="1">
    <source>
        <dbReference type="SAM" id="Coils"/>
    </source>
</evidence>
<reference evidence="3 4" key="1">
    <citation type="journal article" date="2011" name="Appl. Environ. Microbiol.">
        <title>Contribution of a Sodium Ion Gradient to Energy Conservation during Fermentation in the Cyanobacterium Arthrospira (Spirulina) maxima CS-328.</title>
        <authorList>
            <person name="Carrieri D."/>
            <person name="Ananyev G."/>
            <person name="Lenz O."/>
            <person name="Bryant D.A."/>
            <person name="Dismukes G.C."/>
        </authorList>
    </citation>
    <scope>NUCLEOTIDE SEQUENCE [LARGE SCALE GENOMIC DNA]</scope>
    <source>
        <strain evidence="3 4">CS-328</strain>
    </source>
</reference>
<feature type="coiled-coil region" evidence="1">
    <location>
        <begin position="1"/>
        <end position="60"/>
    </location>
</feature>
<dbReference type="InterPro" id="IPR012340">
    <property type="entry name" value="NA-bd_OB-fold"/>
</dbReference>
<dbReference type="GO" id="GO:0003676">
    <property type="term" value="F:nucleic acid binding"/>
    <property type="evidence" value="ECO:0007669"/>
    <property type="project" value="InterPro"/>
</dbReference>
<accession>B5WA64</accession>
<protein>
    <recommendedName>
        <fullName evidence="2">S1 motif domain-containing protein</fullName>
    </recommendedName>
</protein>
<dbReference type="AlphaFoldDB" id="B5WA64"/>
<keyword evidence="4" id="KW-1185">Reference proteome</keyword>
<feature type="domain" description="S1 motif" evidence="2">
    <location>
        <begin position="360"/>
        <end position="398"/>
    </location>
</feature>
<sequence>MATLLEILKNINKLIQEQQQKKLNQAHLQNQVLKEEQKFLNRIESNKIELKQQIESLEKQVLSSIYIVNEDTKLAQERAMLEGETFSLKCEEKQKEISQLVHQLDHPRLLSAPWNDPRWTPSENRDSYKPQNGGLAPGVLRIGEFLLEQVQPPARVPALIPIRDFSNHLPNFKPGHIAIFSSDAESRQAALAGLESIALRVVSTFPVRKLKGTFIDPVSMGNTFPFKNLHQFISGQKTYTRSDDIREQLRGLTEHIEQVLQNYLGKNYQSIEDYNIAAQSVAEPYRYLFIADFPSGFENNSWEDLKSILLNGSRAGVYVILHIDESLEKPKNFDYRTFENFCTVINPIFGLNVGAKPQPGNVYLGYVTSLTDGGAYVEFLPNTQGFVPTNKLVAQESK</sequence>
<dbReference type="InterPro" id="IPR003029">
    <property type="entry name" value="S1_domain"/>
</dbReference>
<dbReference type="RefSeq" id="WP_006670952.1">
    <property type="nucleotide sequence ID" value="NZ_ABYK01000117.1"/>
</dbReference>
<name>B5WA64_LIMMA</name>
<evidence type="ECO:0000313" key="4">
    <source>
        <dbReference type="Proteomes" id="UP000004061"/>
    </source>
</evidence>
<dbReference type="Gene3D" id="3.40.50.300">
    <property type="entry name" value="P-loop containing nucleotide triphosphate hydrolases"/>
    <property type="match status" value="1"/>
</dbReference>
<dbReference type="EMBL" id="ABYK01000117">
    <property type="protein sequence ID" value="EDZ91580.1"/>
    <property type="molecule type" value="Genomic_DNA"/>
</dbReference>
<dbReference type="InterPro" id="IPR027417">
    <property type="entry name" value="P-loop_NTPase"/>
</dbReference>
<organism evidence="3 4">
    <name type="scientific">Limnospira maxima CS-328</name>
    <dbReference type="NCBI Taxonomy" id="513049"/>
    <lineage>
        <taxon>Bacteria</taxon>
        <taxon>Bacillati</taxon>
        <taxon>Cyanobacteriota</taxon>
        <taxon>Cyanophyceae</taxon>
        <taxon>Oscillatoriophycideae</taxon>
        <taxon>Oscillatoriales</taxon>
        <taxon>Sirenicapillariaceae</taxon>
        <taxon>Limnospira</taxon>
    </lineage>
</organism>
<evidence type="ECO:0000259" key="2">
    <source>
        <dbReference type="PROSITE" id="PS50126"/>
    </source>
</evidence>
<proteinExistence type="predicted"/>
<feature type="non-terminal residue" evidence="3">
    <location>
        <position position="398"/>
    </location>
</feature>
<keyword evidence="1" id="KW-0175">Coiled coil</keyword>
<evidence type="ECO:0000313" key="3">
    <source>
        <dbReference type="EMBL" id="EDZ91580.1"/>
    </source>
</evidence>
<dbReference type="Pfam" id="PF00575">
    <property type="entry name" value="S1"/>
    <property type="match status" value="1"/>
</dbReference>
<comment type="caution">
    <text evidence="3">The sequence shown here is derived from an EMBL/GenBank/DDBJ whole genome shotgun (WGS) entry which is preliminary data.</text>
</comment>
<dbReference type="Proteomes" id="UP000004061">
    <property type="component" value="Unassembled WGS sequence"/>
</dbReference>